<feature type="region of interest" description="Disordered" evidence="1">
    <location>
        <begin position="69"/>
        <end position="101"/>
    </location>
</feature>
<evidence type="ECO:0000256" key="1">
    <source>
        <dbReference type="SAM" id="MobiDB-lite"/>
    </source>
</evidence>
<proteinExistence type="predicted"/>
<organism evidence="2 3">
    <name type="scientific">Eumeta variegata</name>
    <name type="common">Bagworm moth</name>
    <name type="synonym">Eumeta japonica</name>
    <dbReference type="NCBI Taxonomy" id="151549"/>
    <lineage>
        <taxon>Eukaryota</taxon>
        <taxon>Metazoa</taxon>
        <taxon>Ecdysozoa</taxon>
        <taxon>Arthropoda</taxon>
        <taxon>Hexapoda</taxon>
        <taxon>Insecta</taxon>
        <taxon>Pterygota</taxon>
        <taxon>Neoptera</taxon>
        <taxon>Endopterygota</taxon>
        <taxon>Lepidoptera</taxon>
        <taxon>Glossata</taxon>
        <taxon>Ditrysia</taxon>
        <taxon>Tineoidea</taxon>
        <taxon>Psychidae</taxon>
        <taxon>Oiketicinae</taxon>
        <taxon>Eumeta</taxon>
    </lineage>
</organism>
<dbReference type="EMBL" id="BGZK01000880">
    <property type="protein sequence ID" value="GBP63796.1"/>
    <property type="molecule type" value="Genomic_DNA"/>
</dbReference>
<evidence type="ECO:0000313" key="3">
    <source>
        <dbReference type="Proteomes" id="UP000299102"/>
    </source>
</evidence>
<comment type="caution">
    <text evidence="2">The sequence shown here is derived from an EMBL/GenBank/DDBJ whole genome shotgun (WGS) entry which is preliminary data.</text>
</comment>
<gene>
    <name evidence="2" type="ORF">EVAR_44897_1</name>
</gene>
<keyword evidence="3" id="KW-1185">Reference proteome</keyword>
<evidence type="ECO:0000313" key="2">
    <source>
        <dbReference type="EMBL" id="GBP63796.1"/>
    </source>
</evidence>
<protein>
    <submittedName>
        <fullName evidence="2">Uncharacterized protein</fullName>
    </submittedName>
</protein>
<reference evidence="2 3" key="1">
    <citation type="journal article" date="2019" name="Commun. Biol.">
        <title>The bagworm genome reveals a unique fibroin gene that provides high tensile strength.</title>
        <authorList>
            <person name="Kono N."/>
            <person name="Nakamura H."/>
            <person name="Ohtoshi R."/>
            <person name="Tomita M."/>
            <person name="Numata K."/>
            <person name="Arakawa K."/>
        </authorList>
    </citation>
    <scope>NUCLEOTIDE SEQUENCE [LARGE SCALE GENOMIC DNA]</scope>
</reference>
<sequence length="127" mass="13869">MSAIGIENGLDSRIENGARIRIESEIGTELKNGTRVENGCKTKSMIGTGIENDTEGGAEACTCVARGASTSSLATRRGRRQASSRQPQRLPQPAGQYPSNPLLTRRATLMTYKPVPTWRYIILDLLY</sequence>
<accession>A0A4C1XIS3</accession>
<dbReference type="AlphaFoldDB" id="A0A4C1XIS3"/>
<name>A0A4C1XIS3_EUMVA</name>
<dbReference type="Proteomes" id="UP000299102">
    <property type="component" value="Unassembled WGS sequence"/>
</dbReference>